<dbReference type="SMART" id="SM00298">
    <property type="entry name" value="CHROMO"/>
    <property type="match status" value="2"/>
</dbReference>
<dbReference type="OrthoDB" id="6629664at2759"/>
<dbReference type="InterPro" id="IPR051219">
    <property type="entry name" value="Heterochromatin_chromo-domain"/>
</dbReference>
<dbReference type="InterPro" id="IPR017984">
    <property type="entry name" value="Chromo_dom_subgr"/>
</dbReference>
<dbReference type="InterPro" id="IPR000953">
    <property type="entry name" value="Chromo/chromo_shadow_dom"/>
</dbReference>
<dbReference type="InterPro" id="IPR023780">
    <property type="entry name" value="Chromo_domain"/>
</dbReference>
<keyword evidence="6" id="KW-1185">Reference proteome</keyword>
<dbReference type="EMBL" id="VYZN01001540">
    <property type="protein sequence ID" value="KAE9522227.1"/>
    <property type="molecule type" value="Genomic_DNA"/>
</dbReference>
<keyword evidence="2" id="KW-0539">Nucleus</keyword>
<reference evidence="5 6" key="1">
    <citation type="submission" date="2019-08" db="EMBL/GenBank/DDBJ databases">
        <title>The genome of the soybean aphid Biotype 1, its phylome, world population structure and adaptation to the North American continent.</title>
        <authorList>
            <person name="Giordano R."/>
            <person name="Donthu R.K."/>
            <person name="Hernandez A.G."/>
            <person name="Wright C.L."/>
            <person name="Zimin A.V."/>
        </authorList>
    </citation>
    <scope>NUCLEOTIDE SEQUENCE [LARGE SCALE GENOMIC DNA]</scope>
    <source>
        <tissue evidence="5">Whole aphids</tissue>
    </source>
</reference>
<dbReference type="PROSITE" id="PS00598">
    <property type="entry name" value="CHROMO_1"/>
    <property type="match status" value="2"/>
</dbReference>
<dbReference type="PROSITE" id="PS50013">
    <property type="entry name" value="CHROMO_2"/>
    <property type="match status" value="2"/>
</dbReference>
<name>A0A6G0SX42_APHGL</name>
<accession>A0A6G0SX42</accession>
<feature type="compositionally biased region" description="Polar residues" evidence="3">
    <location>
        <begin position="148"/>
        <end position="172"/>
    </location>
</feature>
<dbReference type="GO" id="GO:0005634">
    <property type="term" value="C:nucleus"/>
    <property type="evidence" value="ECO:0007669"/>
    <property type="project" value="UniProtKB-SubCell"/>
</dbReference>
<feature type="domain" description="Chromo" evidence="4">
    <location>
        <begin position="89"/>
        <end position="147"/>
    </location>
</feature>
<dbReference type="Pfam" id="PF00385">
    <property type="entry name" value="Chromo"/>
    <property type="match status" value="2"/>
</dbReference>
<sequence>MNPSRSEENENQANSSIIQYPVEKILHKRTKKGKVEYLLKWQGFNEFFNSWEPQKNLKCDKLIKNYAHKLKQNRSEENENQVGSSIIQYPIEKILHKRTKKGKVEYLLKWQGFNEFFNSWEPQKNLKCDKLIKNFEEKFKKMKKKNQPECQYSLRNSTKTSHESSNSKPPKK</sequence>
<organism evidence="5 6">
    <name type="scientific">Aphis glycines</name>
    <name type="common">Soybean aphid</name>
    <dbReference type="NCBI Taxonomy" id="307491"/>
    <lineage>
        <taxon>Eukaryota</taxon>
        <taxon>Metazoa</taxon>
        <taxon>Ecdysozoa</taxon>
        <taxon>Arthropoda</taxon>
        <taxon>Hexapoda</taxon>
        <taxon>Insecta</taxon>
        <taxon>Pterygota</taxon>
        <taxon>Neoptera</taxon>
        <taxon>Paraneoptera</taxon>
        <taxon>Hemiptera</taxon>
        <taxon>Sternorrhyncha</taxon>
        <taxon>Aphidomorpha</taxon>
        <taxon>Aphidoidea</taxon>
        <taxon>Aphididae</taxon>
        <taxon>Aphidini</taxon>
        <taxon>Aphis</taxon>
        <taxon>Aphis</taxon>
    </lineage>
</organism>
<dbReference type="Gene3D" id="2.40.50.40">
    <property type="match status" value="2"/>
</dbReference>
<dbReference type="PANTHER" id="PTHR22812">
    <property type="entry name" value="CHROMOBOX PROTEIN"/>
    <property type="match status" value="1"/>
</dbReference>
<evidence type="ECO:0000256" key="2">
    <source>
        <dbReference type="ARBA" id="ARBA00023242"/>
    </source>
</evidence>
<dbReference type="AlphaFoldDB" id="A0A6G0SX42"/>
<dbReference type="GO" id="GO:0005694">
    <property type="term" value="C:chromosome"/>
    <property type="evidence" value="ECO:0007669"/>
    <property type="project" value="UniProtKB-ARBA"/>
</dbReference>
<feature type="region of interest" description="Disordered" evidence="3">
    <location>
        <begin position="143"/>
        <end position="172"/>
    </location>
</feature>
<protein>
    <recommendedName>
        <fullName evidence="4">Chromo domain-containing protein</fullName>
    </recommendedName>
</protein>
<evidence type="ECO:0000256" key="1">
    <source>
        <dbReference type="ARBA" id="ARBA00004123"/>
    </source>
</evidence>
<feature type="domain" description="Chromo" evidence="4">
    <location>
        <begin position="20"/>
        <end position="78"/>
    </location>
</feature>
<dbReference type="SUPFAM" id="SSF54160">
    <property type="entry name" value="Chromo domain-like"/>
    <property type="match status" value="2"/>
</dbReference>
<evidence type="ECO:0000259" key="4">
    <source>
        <dbReference type="PROSITE" id="PS50013"/>
    </source>
</evidence>
<proteinExistence type="predicted"/>
<comment type="subcellular location">
    <subcellularLocation>
        <location evidence="1">Nucleus</location>
    </subcellularLocation>
</comment>
<comment type="caution">
    <text evidence="5">The sequence shown here is derived from an EMBL/GenBank/DDBJ whole genome shotgun (WGS) entry which is preliminary data.</text>
</comment>
<dbReference type="InterPro" id="IPR023779">
    <property type="entry name" value="Chromodomain_CS"/>
</dbReference>
<evidence type="ECO:0000256" key="3">
    <source>
        <dbReference type="SAM" id="MobiDB-lite"/>
    </source>
</evidence>
<dbReference type="PRINTS" id="PR00504">
    <property type="entry name" value="CHROMODOMAIN"/>
</dbReference>
<dbReference type="InterPro" id="IPR016197">
    <property type="entry name" value="Chromo-like_dom_sf"/>
</dbReference>
<dbReference type="Proteomes" id="UP000475862">
    <property type="component" value="Unassembled WGS sequence"/>
</dbReference>
<gene>
    <name evidence="5" type="ORF">AGLY_017376</name>
</gene>
<evidence type="ECO:0000313" key="6">
    <source>
        <dbReference type="Proteomes" id="UP000475862"/>
    </source>
</evidence>
<evidence type="ECO:0000313" key="5">
    <source>
        <dbReference type="EMBL" id="KAE9522227.1"/>
    </source>
</evidence>